<dbReference type="EMBL" id="BLKC01000034">
    <property type="protein sequence ID" value="GFF38329.1"/>
    <property type="molecule type" value="Genomic_DNA"/>
</dbReference>
<evidence type="ECO:0000313" key="2">
    <source>
        <dbReference type="Proteomes" id="UP000465221"/>
    </source>
</evidence>
<organism evidence="1 2">
    <name type="scientific">Aspergillus udagawae</name>
    <dbReference type="NCBI Taxonomy" id="91492"/>
    <lineage>
        <taxon>Eukaryota</taxon>
        <taxon>Fungi</taxon>
        <taxon>Dikarya</taxon>
        <taxon>Ascomycota</taxon>
        <taxon>Pezizomycotina</taxon>
        <taxon>Eurotiomycetes</taxon>
        <taxon>Eurotiomycetidae</taxon>
        <taxon>Eurotiales</taxon>
        <taxon>Aspergillaceae</taxon>
        <taxon>Aspergillus</taxon>
        <taxon>Aspergillus subgen. Fumigati</taxon>
    </lineage>
</organism>
<sequence>MLEDIEQDSGVARQPCNLRFLALLASLIVAREGIKAGIFKSSTPAFSVYQVSGPAEVMRKRALEKDATLMSVSIDDLLPADDRCPSIMIELHLALELSRAFSLAKAPGHIISDEDIYHDTESFLLTGRFEIIEKGRYNGLWMGRTTF</sequence>
<gene>
    <name evidence="1" type="ORF">IFM46972_05512</name>
</gene>
<evidence type="ECO:0000313" key="1">
    <source>
        <dbReference type="EMBL" id="GFF38329.1"/>
    </source>
</evidence>
<protein>
    <submittedName>
        <fullName evidence="1">Folylpolyglutamate synthase</fullName>
    </submittedName>
</protein>
<dbReference type="AlphaFoldDB" id="A0A8H3RSP9"/>
<dbReference type="Proteomes" id="UP000465221">
    <property type="component" value="Unassembled WGS sequence"/>
</dbReference>
<proteinExistence type="predicted"/>
<comment type="caution">
    <text evidence="1">The sequence shown here is derived from an EMBL/GenBank/DDBJ whole genome shotgun (WGS) entry which is preliminary data.</text>
</comment>
<name>A0A8H3RSP9_9EURO</name>
<reference evidence="1 2" key="1">
    <citation type="submission" date="2020-01" db="EMBL/GenBank/DDBJ databases">
        <title>Draft genome sequence of Aspergillus udagawae IFM 46972.</title>
        <authorList>
            <person name="Takahashi H."/>
            <person name="Yaguchi T."/>
        </authorList>
    </citation>
    <scope>NUCLEOTIDE SEQUENCE [LARGE SCALE GENOMIC DNA]</scope>
    <source>
        <strain evidence="1 2">IFM 46972</strain>
    </source>
</reference>
<accession>A0A8H3RSP9</accession>